<dbReference type="InterPro" id="IPR034646">
    <property type="entry name" value="ADCK3_dom"/>
</dbReference>
<feature type="compositionally biased region" description="Polar residues" evidence="19">
    <location>
        <begin position="101"/>
        <end position="114"/>
    </location>
</feature>
<keyword evidence="5" id="KW-0808">Transferase</keyword>
<keyword evidence="7" id="KW-0812">Transmembrane</keyword>
<feature type="domain" description="ABC1 atypical kinase-like" evidence="20">
    <location>
        <begin position="283"/>
        <end position="512"/>
    </location>
</feature>
<evidence type="ECO:0000256" key="17">
    <source>
        <dbReference type="ARBA" id="ARBA00033204"/>
    </source>
</evidence>
<dbReference type="GO" id="GO:0031966">
    <property type="term" value="C:mitochondrial membrane"/>
    <property type="evidence" value="ECO:0007669"/>
    <property type="project" value="UniProtKB-SubCell"/>
</dbReference>
<name>A0AAZ3QKC6_ONCTS</name>
<dbReference type="GO" id="GO:0005524">
    <property type="term" value="F:ATP binding"/>
    <property type="evidence" value="ECO:0007669"/>
    <property type="project" value="UniProtKB-KW"/>
</dbReference>
<dbReference type="Ensembl" id="ENSOTST00005173970.1">
    <property type="protein sequence ID" value="ENSOTSP00005128424.1"/>
    <property type="gene ID" value="ENSOTSG00005029507.2"/>
</dbReference>
<dbReference type="GO" id="GO:0016301">
    <property type="term" value="F:kinase activity"/>
    <property type="evidence" value="ECO:0007669"/>
    <property type="project" value="UniProtKB-KW"/>
</dbReference>
<dbReference type="PANTHER" id="PTHR43851:SF1">
    <property type="entry name" value="ATYPICAL KINASE COQ8A, MITOCHONDRIAL"/>
    <property type="match status" value="1"/>
</dbReference>
<reference evidence="21" key="2">
    <citation type="submission" date="2025-08" db="UniProtKB">
        <authorList>
            <consortium name="Ensembl"/>
        </authorList>
    </citation>
    <scope>IDENTIFICATION</scope>
</reference>
<keyword evidence="6" id="KW-0831">Ubiquinone biosynthesis</keyword>
<keyword evidence="11" id="KW-0809">Transit peptide</keyword>
<evidence type="ECO:0000256" key="11">
    <source>
        <dbReference type="ARBA" id="ARBA00022946"/>
    </source>
</evidence>
<evidence type="ECO:0000256" key="7">
    <source>
        <dbReference type="ARBA" id="ARBA00022692"/>
    </source>
</evidence>
<evidence type="ECO:0000259" key="20">
    <source>
        <dbReference type="Pfam" id="PF03109"/>
    </source>
</evidence>
<reference evidence="21" key="3">
    <citation type="submission" date="2025-09" db="UniProtKB">
        <authorList>
            <consortium name="Ensembl"/>
        </authorList>
    </citation>
    <scope>IDENTIFICATION</scope>
</reference>
<dbReference type="Proteomes" id="UP000694402">
    <property type="component" value="Unassembled WGS sequence"/>
</dbReference>
<evidence type="ECO:0000256" key="8">
    <source>
        <dbReference type="ARBA" id="ARBA00022741"/>
    </source>
</evidence>
<evidence type="ECO:0000256" key="13">
    <source>
        <dbReference type="ARBA" id="ARBA00023128"/>
    </source>
</evidence>
<keyword evidence="12" id="KW-1133">Transmembrane helix</keyword>
<keyword evidence="10" id="KW-0067">ATP-binding</keyword>
<dbReference type="SUPFAM" id="SSF56112">
    <property type="entry name" value="Protein kinase-like (PK-like)"/>
    <property type="match status" value="1"/>
</dbReference>
<evidence type="ECO:0000256" key="9">
    <source>
        <dbReference type="ARBA" id="ARBA00022777"/>
    </source>
</evidence>
<evidence type="ECO:0000256" key="15">
    <source>
        <dbReference type="ARBA" id="ARBA00031775"/>
    </source>
</evidence>
<evidence type="ECO:0000256" key="14">
    <source>
        <dbReference type="ARBA" id="ARBA00023136"/>
    </source>
</evidence>
<comment type="similarity">
    <text evidence="3">Belongs to the protein kinase superfamily. ADCK protein kinase family.</text>
</comment>
<dbReference type="Pfam" id="PF03109">
    <property type="entry name" value="ABC1"/>
    <property type="match status" value="1"/>
</dbReference>
<keyword evidence="13" id="KW-0496">Mitochondrion</keyword>
<evidence type="ECO:0000256" key="1">
    <source>
        <dbReference type="ARBA" id="ARBA00004304"/>
    </source>
</evidence>
<dbReference type="CDD" id="cd13970">
    <property type="entry name" value="ABC1_ADCK3"/>
    <property type="match status" value="1"/>
</dbReference>
<comment type="function">
    <text evidence="18">Atypical kinase involved in the biosynthesis of coenzyme Q, also named ubiquinone, an essential lipid-soluble electron transporter for aerobic cellular respiration. Its substrate specificity is still unclear: may act as a protein kinase that mediates phosphorylation of COQ3. According to other reports, acts as a small molecule kinase, possibly a lipid kinase that phosphorylates a prenyl lipid in the ubiquinone biosynthesis pathway, as suggested by its ability to bind coenzyme Q lipid intermediates. However, the small molecule kinase activity was not confirmed by another publication. Shows an unusual selectivity for binding ADP over ATP.</text>
</comment>
<feature type="region of interest" description="Disordered" evidence="19">
    <location>
        <begin position="82"/>
        <end position="114"/>
    </location>
</feature>
<reference evidence="22" key="1">
    <citation type="journal article" date="2018" name="PLoS ONE">
        <title>Chinook salmon (Oncorhynchus tshawytscha) genome and transcriptome.</title>
        <authorList>
            <person name="Christensen K.A."/>
            <person name="Leong J.S."/>
            <person name="Sakhrani D."/>
            <person name="Biagi C.A."/>
            <person name="Minkley D.R."/>
            <person name="Withler R.E."/>
            <person name="Rondeau E.B."/>
            <person name="Koop B.F."/>
            <person name="Devlin R.H."/>
        </authorList>
    </citation>
    <scope>NUCLEOTIDE SEQUENCE [LARGE SCALE GENOMIC DNA]</scope>
</reference>
<accession>A0AAZ3QKC6</accession>
<sequence>MAGDMMLVIRGLAKLSQAVIDTQASTLRIGGAQAMAQSMQLTAEQSLGVAMQKMQEFGGQQQSVSDFPADIDSKYDFSEAEGSCMDSGEHVEPGFRKEGQGVSSEGMGTTDSTTCGTYNGQASVKSKLFEGYKDPSSQFSGQIRSYLSYSSYRSYHQDGSGVGGLTAEDIEKAREAKRNEKPHKQMLSERARERKVPVTRLGRLANFGGLAVGLGFGALAEVAKKTDKKAVLDSSPFLSEANAERIVRTLCKVRGAALKLGQMLSIQDDAFINPQLAKIFERVRQSADFMPIKQMTKSINNDLGPNWRDKLDSFEERPFAAASIGQVHLAKMKDGREVAMKIQYPGVAKSIDSDINNLMTLLTMSNALPEGLFPEHLIEVMSRELALECDYIREAKCAKKFQELLKDHPFFYVPDVIDELSSNAVLTTELVPGFPLDQAEQLSQELKNEICENILKLCLRELFEFRYMQTDPNWSNFFYDPQTHRVALLDFGATRGFSEDFTDIYIEVICSVRPLPQSMVNAHVDAVMILGEAFASMEPFNFGAQSTTERIHNLIPVMLKQRLTPPPEETYSLHRKMGGSFLICSRLDAKLGCKNMFQEAYNNYWRGRPNRPSQ</sequence>
<protein>
    <recommendedName>
        <fullName evidence="4">Atypical kinase COQ8A, mitochondrial</fullName>
    </recommendedName>
    <alternativeName>
        <fullName evidence="16">Chaperone activity of bc1 complex-like</fullName>
    </alternativeName>
    <alternativeName>
        <fullName evidence="17">Coenzyme Q protein 8A</fullName>
    </alternativeName>
    <alternativeName>
        <fullName evidence="15">aarF domain-containing protein kinase 3</fullName>
    </alternativeName>
</protein>
<evidence type="ECO:0000256" key="18">
    <source>
        <dbReference type="ARBA" id="ARBA00058956"/>
    </source>
</evidence>
<dbReference type="GeneTree" id="ENSGT00940000156810"/>
<evidence type="ECO:0000256" key="6">
    <source>
        <dbReference type="ARBA" id="ARBA00022688"/>
    </source>
</evidence>
<evidence type="ECO:0000256" key="12">
    <source>
        <dbReference type="ARBA" id="ARBA00022989"/>
    </source>
</evidence>
<dbReference type="InterPro" id="IPR011009">
    <property type="entry name" value="Kinase-like_dom_sf"/>
</dbReference>
<evidence type="ECO:0000313" key="22">
    <source>
        <dbReference type="Proteomes" id="UP000694402"/>
    </source>
</evidence>
<comment type="subcellular location">
    <subcellularLocation>
        <location evidence="1">Mitochondrion membrane</location>
        <topology evidence="1">Single-pass membrane protein</topology>
    </subcellularLocation>
</comment>
<evidence type="ECO:0000256" key="4">
    <source>
        <dbReference type="ARBA" id="ARBA00018535"/>
    </source>
</evidence>
<proteinExistence type="inferred from homology"/>
<dbReference type="GO" id="GO:0006744">
    <property type="term" value="P:ubiquinone biosynthetic process"/>
    <property type="evidence" value="ECO:0007669"/>
    <property type="project" value="UniProtKB-KW"/>
</dbReference>
<keyword evidence="22" id="KW-1185">Reference proteome</keyword>
<evidence type="ECO:0000256" key="19">
    <source>
        <dbReference type="SAM" id="MobiDB-lite"/>
    </source>
</evidence>
<dbReference type="InterPro" id="IPR051409">
    <property type="entry name" value="Atypical_kinase_ADCK"/>
</dbReference>
<evidence type="ECO:0000256" key="2">
    <source>
        <dbReference type="ARBA" id="ARBA00004749"/>
    </source>
</evidence>
<keyword evidence="14" id="KW-0472">Membrane</keyword>
<evidence type="ECO:0000313" key="21">
    <source>
        <dbReference type="Ensembl" id="ENSOTSP00005128424.1"/>
    </source>
</evidence>
<keyword evidence="8" id="KW-0547">Nucleotide-binding</keyword>
<gene>
    <name evidence="21" type="primary">LOC112217350</name>
</gene>
<organism evidence="21 22">
    <name type="scientific">Oncorhynchus tshawytscha</name>
    <name type="common">Chinook salmon</name>
    <name type="synonym">Salmo tshawytscha</name>
    <dbReference type="NCBI Taxonomy" id="74940"/>
    <lineage>
        <taxon>Eukaryota</taxon>
        <taxon>Metazoa</taxon>
        <taxon>Chordata</taxon>
        <taxon>Craniata</taxon>
        <taxon>Vertebrata</taxon>
        <taxon>Euteleostomi</taxon>
        <taxon>Actinopterygii</taxon>
        <taxon>Neopterygii</taxon>
        <taxon>Teleostei</taxon>
        <taxon>Protacanthopterygii</taxon>
        <taxon>Salmoniformes</taxon>
        <taxon>Salmonidae</taxon>
        <taxon>Salmoninae</taxon>
        <taxon>Oncorhynchus</taxon>
    </lineage>
</organism>
<evidence type="ECO:0000256" key="16">
    <source>
        <dbReference type="ARBA" id="ARBA00032726"/>
    </source>
</evidence>
<evidence type="ECO:0000256" key="10">
    <source>
        <dbReference type="ARBA" id="ARBA00022840"/>
    </source>
</evidence>
<dbReference type="AlphaFoldDB" id="A0AAZ3QKC6"/>
<comment type="pathway">
    <text evidence="2">Cofactor biosynthesis; ubiquinone biosynthesis.</text>
</comment>
<evidence type="ECO:0000256" key="5">
    <source>
        <dbReference type="ARBA" id="ARBA00022679"/>
    </source>
</evidence>
<keyword evidence="9" id="KW-0418">Kinase</keyword>
<dbReference type="InterPro" id="IPR004147">
    <property type="entry name" value="ABC1_dom"/>
</dbReference>
<dbReference type="PANTHER" id="PTHR43851">
    <property type="match status" value="1"/>
</dbReference>
<feature type="compositionally biased region" description="Basic and acidic residues" evidence="19">
    <location>
        <begin position="87"/>
        <end position="99"/>
    </location>
</feature>
<evidence type="ECO:0000256" key="3">
    <source>
        <dbReference type="ARBA" id="ARBA00009670"/>
    </source>
</evidence>